<dbReference type="SMART" id="SM00190">
    <property type="entry name" value="IL4_13"/>
    <property type="match status" value="1"/>
</dbReference>
<keyword evidence="2" id="KW-0075">B-cell activation</keyword>
<proteinExistence type="predicted"/>
<dbReference type="PANTHER" id="PTHR47401">
    <property type="entry name" value="INTERLEUKIN-4"/>
    <property type="match status" value="1"/>
</dbReference>
<dbReference type="GO" id="GO:0005136">
    <property type="term" value="F:interleukin-4 receptor binding"/>
    <property type="evidence" value="ECO:0007669"/>
    <property type="project" value="InterPro"/>
</dbReference>
<dbReference type="GO" id="GO:0008083">
    <property type="term" value="F:growth factor activity"/>
    <property type="evidence" value="ECO:0007669"/>
    <property type="project" value="InterPro"/>
</dbReference>
<keyword evidence="7" id="KW-1185">Reference proteome</keyword>
<gene>
    <name evidence="6" type="primary">Il4</name>
    <name evidence="6" type="ORF">BRALEP_R08257</name>
</gene>
<feature type="signal peptide" evidence="5">
    <location>
        <begin position="1"/>
        <end position="20"/>
    </location>
</feature>
<dbReference type="InterPro" id="IPR001325">
    <property type="entry name" value="IL-4/IL-13"/>
</dbReference>
<evidence type="ECO:0000313" key="7">
    <source>
        <dbReference type="Proteomes" id="UP000520535"/>
    </source>
</evidence>
<evidence type="ECO:0000256" key="5">
    <source>
        <dbReference type="SAM" id="SignalP"/>
    </source>
</evidence>
<dbReference type="OrthoDB" id="9384126at2759"/>
<evidence type="ECO:0000313" key="6">
    <source>
        <dbReference type="EMBL" id="NXS51828.1"/>
    </source>
</evidence>
<evidence type="ECO:0000256" key="1">
    <source>
        <dbReference type="ARBA" id="ARBA00019467"/>
    </source>
</evidence>
<dbReference type="PANTHER" id="PTHR47401:SF1">
    <property type="entry name" value="INTERLEUKIN-4"/>
    <property type="match status" value="1"/>
</dbReference>
<dbReference type="Proteomes" id="UP000520535">
    <property type="component" value="Unassembled WGS sequence"/>
</dbReference>
<feature type="non-terminal residue" evidence="6">
    <location>
        <position position="136"/>
    </location>
</feature>
<dbReference type="SUPFAM" id="SSF47266">
    <property type="entry name" value="4-helical cytokines"/>
    <property type="match status" value="1"/>
</dbReference>
<dbReference type="GO" id="GO:0005576">
    <property type="term" value="C:extracellular region"/>
    <property type="evidence" value="ECO:0007669"/>
    <property type="project" value="InterPro"/>
</dbReference>
<protein>
    <recommendedName>
        <fullName evidence="1">Interleukin-4</fullName>
    </recommendedName>
    <alternativeName>
        <fullName evidence="4">B-cell stimulatory factor 1</fullName>
    </alternativeName>
    <alternativeName>
        <fullName evidence="3">Lymphocyte stimulatory factor 1</fullName>
    </alternativeName>
</protein>
<organism evidence="6 7">
    <name type="scientific">Brachypteracias leptosomus</name>
    <name type="common">short-legged ground-roller</name>
    <dbReference type="NCBI Taxonomy" id="135165"/>
    <lineage>
        <taxon>Eukaryota</taxon>
        <taxon>Metazoa</taxon>
        <taxon>Chordata</taxon>
        <taxon>Craniata</taxon>
        <taxon>Vertebrata</taxon>
        <taxon>Euteleostomi</taxon>
        <taxon>Archelosauria</taxon>
        <taxon>Archosauria</taxon>
        <taxon>Dinosauria</taxon>
        <taxon>Saurischia</taxon>
        <taxon>Theropoda</taxon>
        <taxon>Coelurosauria</taxon>
        <taxon>Aves</taxon>
        <taxon>Neognathae</taxon>
        <taxon>Neoaves</taxon>
        <taxon>Telluraves</taxon>
        <taxon>Coraciimorphae</taxon>
        <taxon>Coraciiformes</taxon>
        <taxon>Brachypteraciidae</taxon>
        <taxon>Brachypteracias</taxon>
    </lineage>
</organism>
<accession>A0A7L2V2A6</accession>
<dbReference type="Gene3D" id="1.20.1250.10">
    <property type="match status" value="1"/>
</dbReference>
<evidence type="ECO:0000256" key="3">
    <source>
        <dbReference type="ARBA" id="ARBA00030247"/>
    </source>
</evidence>
<feature type="chain" id="PRO_5029611463" description="Interleukin-4" evidence="5">
    <location>
        <begin position="21"/>
        <end position="136"/>
    </location>
</feature>
<dbReference type="InterPro" id="IPR009079">
    <property type="entry name" value="4_helix_cytokine-like_core"/>
</dbReference>
<evidence type="ECO:0000256" key="2">
    <source>
        <dbReference type="ARBA" id="ARBA00022936"/>
    </source>
</evidence>
<name>A0A7L2V2A6_9AVES</name>
<dbReference type="GO" id="GO:0006955">
    <property type="term" value="P:immune response"/>
    <property type="evidence" value="ECO:0007669"/>
    <property type="project" value="InterPro"/>
</dbReference>
<dbReference type="EMBL" id="VYZX01001666">
    <property type="protein sequence ID" value="NXS51828.1"/>
    <property type="molecule type" value="Genomic_DNA"/>
</dbReference>
<evidence type="ECO:0000256" key="4">
    <source>
        <dbReference type="ARBA" id="ARBA00031287"/>
    </source>
</evidence>
<feature type="non-terminal residue" evidence="6">
    <location>
        <position position="1"/>
    </location>
</feature>
<dbReference type="Pfam" id="PF00727">
    <property type="entry name" value="IL4"/>
    <property type="match status" value="1"/>
</dbReference>
<sequence>MVPSMKAAFLLLSLLQLIASKPLKVTHVKQELQEIIHSIHQLNAQVPCNDTRVAQIPFMDQNVPEKKLLCQAAMALEKVTKCKAEYEGIIINLRSLHHNTNCSLKIEDEIYLRDFLPELGNFTQGLNRHLARSSAQ</sequence>
<dbReference type="GO" id="GO:0042113">
    <property type="term" value="P:B cell activation"/>
    <property type="evidence" value="ECO:0007669"/>
    <property type="project" value="UniProtKB-KW"/>
</dbReference>
<comment type="caution">
    <text evidence="6">The sequence shown here is derived from an EMBL/GenBank/DDBJ whole genome shotgun (WGS) entry which is preliminary data.</text>
</comment>
<keyword evidence="5" id="KW-0732">Signal</keyword>
<dbReference type="InterPro" id="IPR002354">
    <property type="entry name" value="IL-4"/>
</dbReference>
<reference evidence="6 7" key="1">
    <citation type="submission" date="2019-09" db="EMBL/GenBank/DDBJ databases">
        <title>Bird 10,000 Genomes (B10K) Project - Family phase.</title>
        <authorList>
            <person name="Zhang G."/>
        </authorList>
    </citation>
    <scope>NUCLEOTIDE SEQUENCE [LARGE SCALE GENOMIC DNA]</scope>
    <source>
        <strain evidence="6">B10K-DU-012-52</strain>
    </source>
</reference>
<dbReference type="AlphaFoldDB" id="A0A7L2V2A6"/>